<name>A0A2N3J089_AERSO</name>
<dbReference type="EMBL" id="LJZX01000033">
    <property type="protein sequence ID" value="PKQ78906.1"/>
    <property type="molecule type" value="Genomic_DNA"/>
</dbReference>
<evidence type="ECO:0000313" key="2">
    <source>
        <dbReference type="Proteomes" id="UP000233526"/>
    </source>
</evidence>
<dbReference type="GO" id="GO:0030254">
    <property type="term" value="P:protein secretion by the type III secretion system"/>
    <property type="evidence" value="ECO:0007669"/>
    <property type="project" value="InterPro"/>
</dbReference>
<gene>
    <name evidence="1" type="ORF">AOX56_15310</name>
</gene>
<comment type="caution">
    <text evidence="1">The sequence shown here is derived from an EMBL/GenBank/DDBJ whole genome shotgun (WGS) entry which is preliminary data.</text>
</comment>
<dbReference type="Proteomes" id="UP000233526">
    <property type="component" value="Unassembled WGS sequence"/>
</dbReference>
<sequence length="143" mass="15970">MDIGEMLLAELATLLQLSSLTIDENGNCPLLIDSELPLILHLEPCALLIMAPLVHPTFSFDNAELQRRMLIAALNPAFDKEPGIGWHPEFQLIAYRRHMLDGMTGSQLAQHLGDFIEWIRTFVTSLPRSTPATATTRGIHDRV</sequence>
<protein>
    <submittedName>
        <fullName evidence="1">Type III secretion protein</fullName>
    </submittedName>
</protein>
<dbReference type="CDD" id="cd17019">
    <property type="entry name" value="T3SC_IA_ShcA-like"/>
    <property type="match status" value="1"/>
</dbReference>
<proteinExistence type="predicted"/>
<dbReference type="Pfam" id="PF05932">
    <property type="entry name" value="CesT"/>
    <property type="match status" value="1"/>
</dbReference>
<evidence type="ECO:0000313" key="1">
    <source>
        <dbReference type="EMBL" id="PKQ78906.1"/>
    </source>
</evidence>
<dbReference type="InterPro" id="IPR010261">
    <property type="entry name" value="Tir_chaperone"/>
</dbReference>
<dbReference type="AlphaFoldDB" id="A0A2N3J089"/>
<accession>A0A2N3J089</accession>
<dbReference type="RefSeq" id="WP_101317653.1">
    <property type="nucleotide sequence ID" value="NZ_CAWNSS010000033.1"/>
</dbReference>
<reference evidence="1 2" key="1">
    <citation type="journal article" date="2017" name="Front. Microbiol.">
        <title>Strong Genomic and Phenotypic Heterogeneity in the Aeromonas sobria Species Complex.</title>
        <authorList>
            <person name="Gauthier J."/>
            <person name="Vincent A.T."/>
            <person name="Charette S.J."/>
            <person name="Derome N."/>
        </authorList>
    </citation>
    <scope>NUCLEOTIDE SEQUENCE [LARGE SCALE GENOMIC DNA]</scope>
    <source>
        <strain evidence="1 2">JF2635</strain>
    </source>
</reference>
<dbReference type="Gene3D" id="3.30.1460.10">
    <property type="match status" value="1"/>
</dbReference>
<dbReference type="SUPFAM" id="SSF69635">
    <property type="entry name" value="Type III secretory system chaperone-like"/>
    <property type="match status" value="1"/>
</dbReference>
<organism evidence="1 2">
    <name type="scientific">Aeromonas sobria</name>
    <dbReference type="NCBI Taxonomy" id="646"/>
    <lineage>
        <taxon>Bacteria</taxon>
        <taxon>Pseudomonadati</taxon>
        <taxon>Pseudomonadota</taxon>
        <taxon>Gammaproteobacteria</taxon>
        <taxon>Aeromonadales</taxon>
        <taxon>Aeromonadaceae</taxon>
        <taxon>Aeromonas</taxon>
    </lineage>
</organism>